<organism evidence="1 2">
    <name type="scientific">Mastacembelus armatus</name>
    <name type="common">zig-zag eel</name>
    <dbReference type="NCBI Taxonomy" id="205130"/>
    <lineage>
        <taxon>Eukaryota</taxon>
        <taxon>Metazoa</taxon>
        <taxon>Chordata</taxon>
        <taxon>Craniata</taxon>
        <taxon>Vertebrata</taxon>
        <taxon>Euteleostomi</taxon>
        <taxon>Actinopterygii</taxon>
        <taxon>Neopterygii</taxon>
        <taxon>Teleostei</taxon>
        <taxon>Neoteleostei</taxon>
        <taxon>Acanthomorphata</taxon>
        <taxon>Anabantaria</taxon>
        <taxon>Synbranchiformes</taxon>
        <taxon>Mastacembelidae</taxon>
        <taxon>Mastacembelus</taxon>
    </lineage>
</organism>
<keyword evidence="2" id="KW-1185">Reference proteome</keyword>
<dbReference type="Proteomes" id="UP000261640">
    <property type="component" value="Unplaced"/>
</dbReference>
<reference evidence="1" key="1">
    <citation type="submission" date="2025-08" db="UniProtKB">
        <authorList>
            <consortium name="Ensembl"/>
        </authorList>
    </citation>
    <scope>IDENTIFICATION</scope>
</reference>
<name>A0A3Q3NDL5_9TELE</name>
<protein>
    <submittedName>
        <fullName evidence="1">Uncharacterized protein</fullName>
    </submittedName>
</protein>
<evidence type="ECO:0000313" key="1">
    <source>
        <dbReference type="Ensembl" id="ENSMAMP00000034051.2"/>
    </source>
</evidence>
<dbReference type="AlphaFoldDB" id="A0A3Q3NDL5"/>
<dbReference type="InParanoid" id="A0A3Q3NDL5"/>
<evidence type="ECO:0000313" key="2">
    <source>
        <dbReference type="Proteomes" id="UP000261640"/>
    </source>
</evidence>
<reference evidence="1" key="2">
    <citation type="submission" date="2025-09" db="UniProtKB">
        <authorList>
            <consortium name="Ensembl"/>
        </authorList>
    </citation>
    <scope>IDENTIFICATION</scope>
</reference>
<proteinExistence type="predicted"/>
<sequence>LSCFAHTFPSLSSGVCFHPQRRKFSGCSRKSLCSAGALISLKHSTPRHSTPGPRSSRECRSGCPGMWLIGECIKHQPTGSRRS</sequence>
<accession>A0A3Q3NDL5</accession>
<dbReference type="Ensembl" id="ENSMAMT00000034918.2">
    <property type="protein sequence ID" value="ENSMAMP00000034051.2"/>
    <property type="gene ID" value="ENSMAMG00000022893.2"/>
</dbReference>